<proteinExistence type="predicted"/>
<name>H1DK80_9BACT</name>
<evidence type="ECO:0000313" key="3">
    <source>
        <dbReference type="Proteomes" id="UP000004892"/>
    </source>
</evidence>
<accession>H1DK80</accession>
<gene>
    <name evidence="2" type="ORF">HMPREF9449_02666</name>
</gene>
<organism evidence="2 3">
    <name type="scientific">Odoribacter laneus YIT 12061</name>
    <dbReference type="NCBI Taxonomy" id="742817"/>
    <lineage>
        <taxon>Bacteria</taxon>
        <taxon>Pseudomonadati</taxon>
        <taxon>Bacteroidota</taxon>
        <taxon>Bacteroidia</taxon>
        <taxon>Bacteroidales</taxon>
        <taxon>Odoribacteraceae</taxon>
        <taxon>Odoribacter</taxon>
    </lineage>
</organism>
<keyword evidence="1" id="KW-0812">Transmembrane</keyword>
<keyword evidence="3" id="KW-1185">Reference proteome</keyword>
<evidence type="ECO:0000256" key="1">
    <source>
        <dbReference type="SAM" id="Phobius"/>
    </source>
</evidence>
<comment type="caution">
    <text evidence="2">The sequence shown here is derived from an EMBL/GenBank/DDBJ whole genome shotgun (WGS) entry which is preliminary data.</text>
</comment>
<evidence type="ECO:0000313" key="2">
    <source>
        <dbReference type="EMBL" id="EHP45694.1"/>
    </source>
</evidence>
<dbReference type="HOGENOM" id="CLU_2899726_0_0_10"/>
<dbReference type="STRING" id="742817.HMPREF9449_02666"/>
<dbReference type="AlphaFoldDB" id="H1DK80"/>
<feature type="transmembrane region" description="Helical" evidence="1">
    <location>
        <begin position="32"/>
        <end position="54"/>
    </location>
</feature>
<reference evidence="2 3" key="1">
    <citation type="submission" date="2012-01" db="EMBL/GenBank/DDBJ databases">
        <title>The Genome Sequence of Odoribacter laneus YIT 12061.</title>
        <authorList>
            <consortium name="The Broad Institute Genome Sequencing Platform"/>
            <person name="Earl A."/>
            <person name="Ward D."/>
            <person name="Feldgarden M."/>
            <person name="Gevers D."/>
            <person name="Morotomi M."/>
            <person name="Young S.K."/>
            <person name="Zeng Q."/>
            <person name="Gargeya S."/>
            <person name="Fitzgerald M."/>
            <person name="Haas B."/>
            <person name="Abouelleil A."/>
            <person name="Alvarado L."/>
            <person name="Arachchi H.M."/>
            <person name="Berlin A."/>
            <person name="Chapman S.B."/>
            <person name="Gearin G."/>
            <person name="Goldberg J."/>
            <person name="Griggs A."/>
            <person name="Gujja S."/>
            <person name="Hansen M."/>
            <person name="Heiman D."/>
            <person name="Howarth C."/>
            <person name="Larimer J."/>
            <person name="Lui A."/>
            <person name="MacDonald P.J.P."/>
            <person name="McCowen C."/>
            <person name="Montmayeur A."/>
            <person name="Murphy C."/>
            <person name="Neiman D."/>
            <person name="Pearson M."/>
            <person name="Priest M."/>
            <person name="Roberts A."/>
            <person name="Saif S."/>
            <person name="Shea T."/>
            <person name="Sisk P."/>
            <person name="Stolte C."/>
            <person name="Sykes S."/>
            <person name="Wortman J."/>
            <person name="Nusbaum C."/>
            <person name="Birren B."/>
        </authorList>
    </citation>
    <scope>NUCLEOTIDE SEQUENCE [LARGE SCALE GENOMIC DNA]</scope>
    <source>
        <strain evidence="2 3">YIT 12061</strain>
    </source>
</reference>
<sequence length="62" mass="7234">MVHIKYCFNDGLPNGNMGCLLPICEREYFYELIITTKVIVVYAIFGLILSVYCIRKIDHYNV</sequence>
<protein>
    <submittedName>
        <fullName evidence="2">Uncharacterized protein</fullName>
    </submittedName>
</protein>
<dbReference type="Proteomes" id="UP000004892">
    <property type="component" value="Unassembled WGS sequence"/>
</dbReference>
<dbReference type="EMBL" id="ADMC01000028">
    <property type="protein sequence ID" value="EHP45694.1"/>
    <property type="molecule type" value="Genomic_DNA"/>
</dbReference>
<keyword evidence="1" id="KW-0472">Membrane</keyword>
<keyword evidence="1" id="KW-1133">Transmembrane helix</keyword>